<comment type="caution">
    <text evidence="2">The sequence shown here is derived from an EMBL/GenBank/DDBJ whole genome shotgun (WGS) entry which is preliminary data.</text>
</comment>
<protein>
    <submittedName>
        <fullName evidence="2">DUF808 domain-containing protein</fullName>
    </submittedName>
</protein>
<dbReference type="InterPro" id="IPR008526">
    <property type="entry name" value="YedI"/>
</dbReference>
<dbReference type="EMBL" id="PJAI02000005">
    <property type="protein sequence ID" value="TYK66298.1"/>
    <property type="molecule type" value="Genomic_DNA"/>
</dbReference>
<evidence type="ECO:0000313" key="3">
    <source>
        <dbReference type="Proteomes" id="UP000815846"/>
    </source>
</evidence>
<evidence type="ECO:0000313" key="2">
    <source>
        <dbReference type="EMBL" id="TYK66298.1"/>
    </source>
</evidence>
<feature type="transmembrane region" description="Helical" evidence="1">
    <location>
        <begin position="72"/>
        <end position="101"/>
    </location>
</feature>
<reference evidence="2 3" key="1">
    <citation type="submission" date="2019-08" db="EMBL/GenBank/DDBJ databases">
        <title>Microbe sample from Colwellia echini.</title>
        <authorList>
            <person name="Christiansen L."/>
            <person name="Pathiraja D."/>
            <person name="Schultz-Johansen M."/>
            <person name="Choi I.-G."/>
            <person name="Stougaard P."/>
        </authorList>
    </citation>
    <scope>NUCLEOTIDE SEQUENCE [LARGE SCALE GENOMIC DNA]</scope>
    <source>
        <strain evidence="2 3">A3</strain>
    </source>
</reference>
<keyword evidence="3" id="KW-1185">Reference proteome</keyword>
<gene>
    <name evidence="2" type="ORF">CWS31_006810</name>
</gene>
<feature type="transmembrane region" description="Helical" evidence="1">
    <location>
        <begin position="220"/>
        <end position="247"/>
    </location>
</feature>
<feature type="transmembrane region" description="Helical" evidence="1">
    <location>
        <begin position="176"/>
        <end position="199"/>
    </location>
</feature>
<feature type="transmembrane region" description="Helical" evidence="1">
    <location>
        <begin position="279"/>
        <end position="307"/>
    </location>
</feature>
<organism evidence="2 3">
    <name type="scientific">Colwellia echini</name>
    <dbReference type="NCBI Taxonomy" id="1982103"/>
    <lineage>
        <taxon>Bacteria</taxon>
        <taxon>Pseudomonadati</taxon>
        <taxon>Pseudomonadota</taxon>
        <taxon>Gammaproteobacteria</taxon>
        <taxon>Alteromonadales</taxon>
        <taxon>Colwelliaceae</taxon>
        <taxon>Colwellia</taxon>
    </lineage>
</organism>
<dbReference type="PANTHER" id="PTHR30503">
    <property type="entry name" value="INNER MEMBRANE PROTEIN YEDI"/>
    <property type="match status" value="1"/>
</dbReference>
<keyword evidence="1" id="KW-0812">Transmembrane</keyword>
<proteinExistence type="predicted"/>
<sequence length="325" mass="34882">MAGASLLTLLDDIAMLLDDIAVLSKVAAKKTAGVLGDDLAVNAEQLSGSLKADRELPVVWAVFKGSMLNKAILVPIALLLSYFLPIMIMPLLMIGGAYLCYEGFEKVWHAFAHKAEKKLEHEKHVEALQDENVDIAVYEKDKIKGAIRTDFILSAEIIIIALGTVSEQPITTQISVLVFIAILMTVGVYGLVAGIVKIDDGGLLLIKDKSVNILGKAKRALGYAMIAFAPKLMKFLAIAGTIAMWLVGGSLITHGVPSLHHVIESATQMAGNIPFFNSFWLAITPMFIDLVIGFILGALLVFISLGVTKVLANNSTKGNSKNSPK</sequence>
<evidence type="ECO:0000256" key="1">
    <source>
        <dbReference type="SAM" id="Phobius"/>
    </source>
</evidence>
<dbReference type="PANTHER" id="PTHR30503:SF3">
    <property type="entry name" value="INNER MEMBRANE PROTEIN YEDI"/>
    <property type="match status" value="1"/>
</dbReference>
<keyword evidence="1" id="KW-1133">Transmembrane helix</keyword>
<dbReference type="Proteomes" id="UP000815846">
    <property type="component" value="Unassembled WGS sequence"/>
</dbReference>
<accession>A0ABY3MYK5</accession>
<dbReference type="Pfam" id="PF05661">
    <property type="entry name" value="DUF808"/>
    <property type="match status" value="1"/>
</dbReference>
<name>A0ABY3MYK5_9GAMM</name>
<dbReference type="PIRSF" id="PIRSF016660">
    <property type="entry name" value="YedI"/>
    <property type="match status" value="1"/>
</dbReference>
<keyword evidence="1" id="KW-0472">Membrane</keyword>
<dbReference type="RefSeq" id="WP_101344370.1">
    <property type="nucleotide sequence ID" value="NZ_PJAI02000005.1"/>
</dbReference>